<sequence>MLFDSLIQLSFSYFATIAFGLFINVPRKALNLSGISGACGWMTYWFAMQFNINSIPANFLGGLAVGLAGLVMSQHKRIPSTIFNIPGLVPLVPGASAYQALIMLLSGEFMDANEKLFSVLMVGGAIAMGYVVSQLISEQYFRYRRNRVLSKHDLQNLDGDSVKPE</sequence>
<dbReference type="AlphaFoldDB" id="A0A0R2JJ93"/>
<feature type="transmembrane region" description="Helical" evidence="8">
    <location>
        <begin position="54"/>
        <end position="73"/>
    </location>
</feature>
<dbReference type="PANTHER" id="PTHR34390">
    <property type="entry name" value="UPF0442 PROTEIN YJJB-RELATED"/>
    <property type="match status" value="1"/>
</dbReference>
<keyword evidence="4 8" id="KW-0812">Transmembrane</keyword>
<comment type="caution">
    <text evidence="10">The sequence shown here is derived from an EMBL/GenBank/DDBJ whole genome shotgun (WGS) entry which is preliminary data.</text>
</comment>
<dbReference type="STRING" id="1620.IV67_GL001652"/>
<keyword evidence="5 8" id="KW-1133">Transmembrane helix</keyword>
<evidence type="ECO:0000256" key="4">
    <source>
        <dbReference type="ARBA" id="ARBA00022692"/>
    </source>
</evidence>
<organism evidence="10 11">
    <name type="scientific">Weissella minor</name>
    <dbReference type="NCBI Taxonomy" id="1620"/>
    <lineage>
        <taxon>Bacteria</taxon>
        <taxon>Bacillati</taxon>
        <taxon>Bacillota</taxon>
        <taxon>Bacilli</taxon>
        <taxon>Lactobacillales</taxon>
        <taxon>Lactobacillaceae</taxon>
        <taxon>Weissella</taxon>
    </lineage>
</organism>
<evidence type="ECO:0000259" key="9">
    <source>
        <dbReference type="Pfam" id="PF12821"/>
    </source>
</evidence>
<dbReference type="Pfam" id="PF12821">
    <property type="entry name" value="ThrE_2"/>
    <property type="match status" value="1"/>
</dbReference>
<dbReference type="RefSeq" id="WP_236698237.1">
    <property type="nucleotide sequence ID" value="NZ_CBDALJ010000003.1"/>
</dbReference>
<dbReference type="Proteomes" id="UP000051673">
    <property type="component" value="Unassembled WGS sequence"/>
</dbReference>
<evidence type="ECO:0000256" key="5">
    <source>
        <dbReference type="ARBA" id="ARBA00022989"/>
    </source>
</evidence>
<evidence type="ECO:0000313" key="11">
    <source>
        <dbReference type="Proteomes" id="UP000051673"/>
    </source>
</evidence>
<evidence type="ECO:0000256" key="1">
    <source>
        <dbReference type="ARBA" id="ARBA00004651"/>
    </source>
</evidence>
<feature type="transmembrane region" description="Helical" evidence="8">
    <location>
        <begin position="117"/>
        <end position="137"/>
    </location>
</feature>
<dbReference type="EMBL" id="JQCD01000021">
    <property type="protein sequence ID" value="KRN77297.1"/>
    <property type="molecule type" value="Genomic_DNA"/>
</dbReference>
<keyword evidence="6 8" id="KW-0472">Membrane</keyword>
<feature type="domain" description="Threonine/Serine exporter ThrE" evidence="9">
    <location>
        <begin position="9"/>
        <end position="136"/>
    </location>
</feature>
<comment type="similarity">
    <text evidence="7">Belongs to the ThrE exporter (TC 2.A.79) family.</text>
</comment>
<evidence type="ECO:0000256" key="8">
    <source>
        <dbReference type="SAM" id="Phobius"/>
    </source>
</evidence>
<dbReference type="PANTHER" id="PTHR34390:SF1">
    <property type="entry name" value="SUCCINATE TRANSPORTER SUBUNIT YJJB-RELATED"/>
    <property type="match status" value="1"/>
</dbReference>
<gene>
    <name evidence="10" type="ORF">IV67_GL001652</name>
</gene>
<feature type="transmembrane region" description="Helical" evidence="8">
    <location>
        <begin position="6"/>
        <end position="23"/>
    </location>
</feature>
<name>A0A0R2JJ93_9LACO</name>
<keyword evidence="11" id="KW-1185">Reference proteome</keyword>
<evidence type="ECO:0000256" key="7">
    <source>
        <dbReference type="ARBA" id="ARBA00034125"/>
    </source>
</evidence>
<feature type="transmembrane region" description="Helical" evidence="8">
    <location>
        <begin position="30"/>
        <end position="48"/>
    </location>
</feature>
<keyword evidence="2" id="KW-1003">Cell membrane</keyword>
<evidence type="ECO:0000256" key="6">
    <source>
        <dbReference type="ARBA" id="ARBA00023136"/>
    </source>
</evidence>
<dbReference type="GO" id="GO:0005886">
    <property type="term" value="C:plasma membrane"/>
    <property type="evidence" value="ECO:0007669"/>
    <property type="project" value="UniProtKB-SubCell"/>
</dbReference>
<evidence type="ECO:0000313" key="10">
    <source>
        <dbReference type="EMBL" id="KRN77297.1"/>
    </source>
</evidence>
<evidence type="ECO:0000256" key="2">
    <source>
        <dbReference type="ARBA" id="ARBA00022475"/>
    </source>
</evidence>
<dbReference type="GO" id="GO:0015744">
    <property type="term" value="P:succinate transport"/>
    <property type="evidence" value="ECO:0007669"/>
    <property type="project" value="TreeGrafter"/>
</dbReference>
<proteinExistence type="inferred from homology"/>
<accession>A0A0R2JJ93</accession>
<dbReference type="InterPro" id="IPR050539">
    <property type="entry name" value="ThrE_Dicarb/AminoAcid_Exp"/>
</dbReference>
<reference evidence="10 11" key="1">
    <citation type="journal article" date="2015" name="Genome Announc.">
        <title>Expanding the biotechnology potential of lactobacilli through comparative genomics of 213 strains and associated genera.</title>
        <authorList>
            <person name="Sun Z."/>
            <person name="Harris H.M."/>
            <person name="McCann A."/>
            <person name="Guo C."/>
            <person name="Argimon S."/>
            <person name="Zhang W."/>
            <person name="Yang X."/>
            <person name="Jeffery I.B."/>
            <person name="Cooney J.C."/>
            <person name="Kagawa T.F."/>
            <person name="Liu W."/>
            <person name="Song Y."/>
            <person name="Salvetti E."/>
            <person name="Wrobel A."/>
            <person name="Rasinkangas P."/>
            <person name="Parkhill J."/>
            <person name="Rea M.C."/>
            <person name="O'Sullivan O."/>
            <person name="Ritari J."/>
            <person name="Douillard F.P."/>
            <person name="Paul Ross R."/>
            <person name="Yang R."/>
            <person name="Briner A.E."/>
            <person name="Felis G.E."/>
            <person name="de Vos W.M."/>
            <person name="Barrangou R."/>
            <person name="Klaenhammer T.R."/>
            <person name="Caufield P.W."/>
            <person name="Cui Y."/>
            <person name="Zhang H."/>
            <person name="O'Toole P.W."/>
        </authorList>
    </citation>
    <scope>NUCLEOTIDE SEQUENCE [LARGE SCALE GENOMIC DNA]</scope>
    <source>
        <strain evidence="10 11">DSM 20014</strain>
    </source>
</reference>
<keyword evidence="3" id="KW-0997">Cell inner membrane</keyword>
<dbReference type="PATRIC" id="fig|1620.3.peg.1689"/>
<evidence type="ECO:0000256" key="3">
    <source>
        <dbReference type="ARBA" id="ARBA00022519"/>
    </source>
</evidence>
<comment type="subcellular location">
    <subcellularLocation>
        <location evidence="1">Cell membrane</location>
        <topology evidence="1">Multi-pass membrane protein</topology>
    </subcellularLocation>
</comment>
<dbReference type="InterPro" id="IPR024528">
    <property type="entry name" value="ThrE_2"/>
</dbReference>
<feature type="transmembrane region" description="Helical" evidence="8">
    <location>
        <begin position="85"/>
        <end position="105"/>
    </location>
</feature>
<protein>
    <recommendedName>
        <fullName evidence="9">Threonine/Serine exporter ThrE domain-containing protein</fullName>
    </recommendedName>
</protein>